<evidence type="ECO:0000256" key="1">
    <source>
        <dbReference type="SAM" id="Phobius"/>
    </source>
</evidence>
<keyword evidence="3" id="KW-1185">Reference proteome</keyword>
<reference evidence="2 3" key="1">
    <citation type="submission" date="2023-02" db="EMBL/GenBank/DDBJ databases">
        <title>Entomopathogenic bacteria.</title>
        <authorList>
            <person name="Machado R.A."/>
        </authorList>
    </citation>
    <scope>NUCLEOTIDE SEQUENCE [LARGE SCALE GENOMIC DNA]</scope>
    <source>
        <strain evidence="2 3">XENO-10</strain>
    </source>
</reference>
<protein>
    <submittedName>
        <fullName evidence="2">Uncharacterized protein</fullName>
    </submittedName>
</protein>
<organism evidence="2 3">
    <name type="scientific">Xenorhabdus yunnanensis</name>
    <dbReference type="NCBI Taxonomy" id="3025878"/>
    <lineage>
        <taxon>Bacteria</taxon>
        <taxon>Pseudomonadati</taxon>
        <taxon>Pseudomonadota</taxon>
        <taxon>Gammaproteobacteria</taxon>
        <taxon>Enterobacterales</taxon>
        <taxon>Morganellaceae</taxon>
        <taxon>Xenorhabdus</taxon>
    </lineage>
</organism>
<dbReference type="Proteomes" id="UP001217178">
    <property type="component" value="Unassembled WGS sequence"/>
</dbReference>
<keyword evidence="1" id="KW-0812">Transmembrane</keyword>
<proteinExistence type="predicted"/>
<keyword evidence="1" id="KW-0472">Membrane</keyword>
<evidence type="ECO:0000313" key="2">
    <source>
        <dbReference type="EMBL" id="MDC9588355.1"/>
    </source>
</evidence>
<dbReference type="RefSeq" id="WP_273553727.1">
    <property type="nucleotide sequence ID" value="NZ_JAQRFI010000004.1"/>
</dbReference>
<dbReference type="EMBL" id="JAQRFI010000004">
    <property type="protein sequence ID" value="MDC9588355.1"/>
    <property type="molecule type" value="Genomic_DNA"/>
</dbReference>
<accession>A0ABT5LBB0</accession>
<evidence type="ECO:0000313" key="3">
    <source>
        <dbReference type="Proteomes" id="UP001217178"/>
    </source>
</evidence>
<gene>
    <name evidence="2" type="ORF">PSI23_03240</name>
</gene>
<comment type="caution">
    <text evidence="2">The sequence shown here is derived from an EMBL/GenBank/DDBJ whole genome shotgun (WGS) entry which is preliminary data.</text>
</comment>
<keyword evidence="1" id="KW-1133">Transmembrane helix</keyword>
<feature type="transmembrane region" description="Helical" evidence="1">
    <location>
        <begin position="118"/>
        <end position="136"/>
    </location>
</feature>
<sequence length="139" mass="15867">MLTSEIPILGLPTDYYEEIKTNSGSVVYKANRNKIRELLSFRKEFIDTSIAGGTDEMQAAMNWLDLLDIFLLNEPIEAKTDIYEVLTQELNIITQQLDNKTNEIYQKINEEEATAESIGKWIGAGILLIFILFVFVSTR</sequence>
<name>A0ABT5LBB0_9GAMM</name>